<evidence type="ECO:0000313" key="2">
    <source>
        <dbReference type="Proteomes" id="UP000297245"/>
    </source>
</evidence>
<dbReference type="AlphaFoldDB" id="A0A4S8L7V9"/>
<evidence type="ECO:0000313" key="1">
    <source>
        <dbReference type="EMBL" id="THU84782.1"/>
    </source>
</evidence>
<organism evidence="1 2">
    <name type="scientific">Dendrothele bispora (strain CBS 962.96)</name>
    <dbReference type="NCBI Taxonomy" id="1314807"/>
    <lineage>
        <taxon>Eukaryota</taxon>
        <taxon>Fungi</taxon>
        <taxon>Dikarya</taxon>
        <taxon>Basidiomycota</taxon>
        <taxon>Agaricomycotina</taxon>
        <taxon>Agaricomycetes</taxon>
        <taxon>Agaricomycetidae</taxon>
        <taxon>Agaricales</taxon>
        <taxon>Agaricales incertae sedis</taxon>
        <taxon>Dendrothele</taxon>
    </lineage>
</organism>
<name>A0A4S8L7V9_DENBC</name>
<protein>
    <submittedName>
        <fullName evidence="1">Uncharacterized protein</fullName>
    </submittedName>
</protein>
<sequence length="58" mass="5975">MPNFFPLTSLQGSPPLSLLAGTATGGNANGSYPFGIGGTDLRATHHHSSDRSCTDVED</sequence>
<dbReference type="EMBL" id="ML179580">
    <property type="protein sequence ID" value="THU84782.1"/>
    <property type="molecule type" value="Genomic_DNA"/>
</dbReference>
<keyword evidence="2" id="KW-1185">Reference proteome</keyword>
<dbReference type="Proteomes" id="UP000297245">
    <property type="component" value="Unassembled WGS sequence"/>
</dbReference>
<gene>
    <name evidence="1" type="ORF">K435DRAFT_783632</name>
</gene>
<proteinExistence type="predicted"/>
<reference evidence="1 2" key="1">
    <citation type="journal article" date="2019" name="Nat. Ecol. Evol.">
        <title>Megaphylogeny resolves global patterns of mushroom evolution.</title>
        <authorList>
            <person name="Varga T."/>
            <person name="Krizsan K."/>
            <person name="Foldi C."/>
            <person name="Dima B."/>
            <person name="Sanchez-Garcia M."/>
            <person name="Sanchez-Ramirez S."/>
            <person name="Szollosi G.J."/>
            <person name="Szarkandi J.G."/>
            <person name="Papp V."/>
            <person name="Albert L."/>
            <person name="Andreopoulos W."/>
            <person name="Angelini C."/>
            <person name="Antonin V."/>
            <person name="Barry K.W."/>
            <person name="Bougher N.L."/>
            <person name="Buchanan P."/>
            <person name="Buyck B."/>
            <person name="Bense V."/>
            <person name="Catcheside P."/>
            <person name="Chovatia M."/>
            <person name="Cooper J."/>
            <person name="Damon W."/>
            <person name="Desjardin D."/>
            <person name="Finy P."/>
            <person name="Geml J."/>
            <person name="Haridas S."/>
            <person name="Hughes K."/>
            <person name="Justo A."/>
            <person name="Karasinski D."/>
            <person name="Kautmanova I."/>
            <person name="Kiss B."/>
            <person name="Kocsube S."/>
            <person name="Kotiranta H."/>
            <person name="LaButti K.M."/>
            <person name="Lechner B.E."/>
            <person name="Liimatainen K."/>
            <person name="Lipzen A."/>
            <person name="Lukacs Z."/>
            <person name="Mihaltcheva S."/>
            <person name="Morgado L.N."/>
            <person name="Niskanen T."/>
            <person name="Noordeloos M.E."/>
            <person name="Ohm R.A."/>
            <person name="Ortiz-Santana B."/>
            <person name="Ovrebo C."/>
            <person name="Racz N."/>
            <person name="Riley R."/>
            <person name="Savchenko A."/>
            <person name="Shiryaev A."/>
            <person name="Soop K."/>
            <person name="Spirin V."/>
            <person name="Szebenyi C."/>
            <person name="Tomsovsky M."/>
            <person name="Tulloss R.E."/>
            <person name="Uehling J."/>
            <person name="Grigoriev I.V."/>
            <person name="Vagvolgyi C."/>
            <person name="Papp T."/>
            <person name="Martin F.M."/>
            <person name="Miettinen O."/>
            <person name="Hibbett D.S."/>
            <person name="Nagy L.G."/>
        </authorList>
    </citation>
    <scope>NUCLEOTIDE SEQUENCE [LARGE SCALE GENOMIC DNA]</scope>
    <source>
        <strain evidence="1 2">CBS 962.96</strain>
    </source>
</reference>
<accession>A0A4S8L7V9</accession>